<dbReference type="CDD" id="cd05402">
    <property type="entry name" value="NT_PAP_TUTase"/>
    <property type="match status" value="1"/>
</dbReference>
<dbReference type="PANTHER" id="PTHR12271">
    <property type="entry name" value="POLY A POLYMERASE CID PAP -RELATED"/>
    <property type="match status" value="1"/>
</dbReference>
<dbReference type="GeneID" id="72006150"/>
<reference evidence="3 4" key="1">
    <citation type="journal article" date="2021" name="Environ. Microbiol.">
        <title>Gene family expansions and transcriptome signatures uncover fungal adaptations to wood decay.</title>
        <authorList>
            <person name="Hage H."/>
            <person name="Miyauchi S."/>
            <person name="Viragh M."/>
            <person name="Drula E."/>
            <person name="Min B."/>
            <person name="Chaduli D."/>
            <person name="Navarro D."/>
            <person name="Favel A."/>
            <person name="Norest M."/>
            <person name="Lesage-Meessen L."/>
            <person name="Balint B."/>
            <person name="Merenyi Z."/>
            <person name="de Eugenio L."/>
            <person name="Morin E."/>
            <person name="Martinez A.T."/>
            <person name="Baldrian P."/>
            <person name="Stursova M."/>
            <person name="Martinez M.J."/>
            <person name="Novotny C."/>
            <person name="Magnuson J.K."/>
            <person name="Spatafora J.W."/>
            <person name="Maurice S."/>
            <person name="Pangilinan J."/>
            <person name="Andreopoulos W."/>
            <person name="LaButti K."/>
            <person name="Hundley H."/>
            <person name="Na H."/>
            <person name="Kuo A."/>
            <person name="Barry K."/>
            <person name="Lipzen A."/>
            <person name="Henrissat B."/>
            <person name="Riley R."/>
            <person name="Ahrendt S."/>
            <person name="Nagy L.G."/>
            <person name="Grigoriev I.V."/>
            <person name="Martin F."/>
            <person name="Rosso M.N."/>
        </authorList>
    </citation>
    <scope>NUCLEOTIDE SEQUENCE [LARGE SCALE GENOMIC DNA]</scope>
    <source>
        <strain evidence="3 4">CIRM-BRFM 1785</strain>
    </source>
</reference>
<evidence type="ECO:0000313" key="4">
    <source>
        <dbReference type="Proteomes" id="UP000814176"/>
    </source>
</evidence>
<keyword evidence="4" id="KW-1185">Reference proteome</keyword>
<dbReference type="InterPro" id="IPR043519">
    <property type="entry name" value="NT_sf"/>
</dbReference>
<name>A0ABQ8JXF9_9APHY</name>
<protein>
    <recommendedName>
        <fullName evidence="2">Poly(A) RNA polymerase mitochondrial-like central palm domain-containing protein</fullName>
    </recommendedName>
</protein>
<dbReference type="InterPro" id="IPR054708">
    <property type="entry name" value="MTPAP-like_central"/>
</dbReference>
<dbReference type="Proteomes" id="UP000814176">
    <property type="component" value="Unassembled WGS sequence"/>
</dbReference>
<evidence type="ECO:0000313" key="3">
    <source>
        <dbReference type="EMBL" id="KAH9828783.1"/>
    </source>
</evidence>
<dbReference type="PANTHER" id="PTHR12271:SF40">
    <property type="entry name" value="POLY(A) RNA POLYMERASE GLD2"/>
    <property type="match status" value="1"/>
</dbReference>
<gene>
    <name evidence="3" type="ORF">C8Q71DRAFT_792444</name>
</gene>
<dbReference type="SUPFAM" id="SSF81631">
    <property type="entry name" value="PAP/OAS1 substrate-binding domain"/>
    <property type="match status" value="1"/>
</dbReference>
<dbReference type="EMBL" id="JADCUA010000047">
    <property type="protein sequence ID" value="KAH9828783.1"/>
    <property type="molecule type" value="Genomic_DNA"/>
</dbReference>
<feature type="compositionally biased region" description="Low complexity" evidence="1">
    <location>
        <begin position="107"/>
        <end position="117"/>
    </location>
</feature>
<accession>A0ABQ8JXF9</accession>
<evidence type="ECO:0000259" key="2">
    <source>
        <dbReference type="Pfam" id="PF22600"/>
    </source>
</evidence>
<feature type="region of interest" description="Disordered" evidence="1">
    <location>
        <begin position="84"/>
        <end position="117"/>
    </location>
</feature>
<proteinExistence type="predicted"/>
<evidence type="ECO:0000256" key="1">
    <source>
        <dbReference type="SAM" id="MobiDB-lite"/>
    </source>
</evidence>
<dbReference type="SUPFAM" id="SSF81301">
    <property type="entry name" value="Nucleotidyltransferase"/>
    <property type="match status" value="1"/>
</dbReference>
<dbReference type="Gene3D" id="3.30.460.10">
    <property type="entry name" value="Beta Polymerase, domain 2"/>
    <property type="match status" value="1"/>
</dbReference>
<comment type="caution">
    <text evidence="3">The sequence shown here is derived from an EMBL/GenBank/DDBJ whole genome shotgun (WGS) entry which is preliminary data.</text>
</comment>
<dbReference type="Gene3D" id="1.10.1410.10">
    <property type="match status" value="1"/>
</dbReference>
<dbReference type="Pfam" id="PF22600">
    <property type="entry name" value="MTPAP-like_central"/>
    <property type="match status" value="1"/>
</dbReference>
<dbReference type="RefSeq" id="XP_047772424.1">
    <property type="nucleotide sequence ID" value="XM_047925418.1"/>
</dbReference>
<sequence>MQHVRGLAKTHPQQRVCFQPVLTVRWHPQNMKVLVSKGRRRAVASTLTATVDDETQEGRVPRKEFSDSLLSWRLAVLRKHETAVSNHLSRTRRRPTGHNSSLYAPESSSSVSRRTGSCSLVAPRSCSRHTYATKSGRRSYSTSGATDVTSSVPIDTSAILDFFKASAAPGSRIPSAPDGSDDNFTIPRVSTRVRKARADAVRRVNAVMQKSFGTRFEVTVFGSTLYGTDTADSDLDLVILDQKRPKMLSPTDDEELRGPYNLQAVAATLRRAKRRSVPMFTNIETVGKAVVPIVKFKDTATRIYCDMNVNDQLGVLNTSLIMRYCILSPLVRPMMFVIKYWARHRGLNEPTGPQPAFNSYTLALMTIAFLQMRGLLPNIQSGHDGEYPDEDNYVWFRKVTRLTGEITHMKCDTFVRPMREFKPARDTPSLRQALVEWFDYWASEHDYSKTAVSVRDGGMIARMHIVTRHSSCPVTGDHLRPQALDEIAWDDGDVQMTRHREVATSNERMAFLRPPMCVHDPFIRLKVGASLHW</sequence>
<feature type="domain" description="Poly(A) RNA polymerase mitochondrial-like central palm" evidence="2">
    <location>
        <begin position="187"/>
        <end position="324"/>
    </location>
</feature>
<organism evidence="3 4">
    <name type="scientific">Rhodofomes roseus</name>
    <dbReference type="NCBI Taxonomy" id="34475"/>
    <lineage>
        <taxon>Eukaryota</taxon>
        <taxon>Fungi</taxon>
        <taxon>Dikarya</taxon>
        <taxon>Basidiomycota</taxon>
        <taxon>Agaricomycotina</taxon>
        <taxon>Agaricomycetes</taxon>
        <taxon>Polyporales</taxon>
        <taxon>Rhodofomes</taxon>
    </lineage>
</organism>